<dbReference type="InterPro" id="IPR023210">
    <property type="entry name" value="NADP_OxRdtase_dom"/>
</dbReference>
<dbReference type="Pfam" id="PF00248">
    <property type="entry name" value="Aldo_ket_red"/>
    <property type="match status" value="1"/>
</dbReference>
<dbReference type="InterPro" id="IPR036812">
    <property type="entry name" value="NAD(P)_OxRdtase_dom_sf"/>
</dbReference>
<evidence type="ECO:0000256" key="1">
    <source>
        <dbReference type="ARBA" id="ARBA00023002"/>
    </source>
</evidence>
<dbReference type="InterPro" id="IPR050791">
    <property type="entry name" value="Aldo-Keto_reductase"/>
</dbReference>
<dbReference type="GO" id="GO:0005737">
    <property type="term" value="C:cytoplasm"/>
    <property type="evidence" value="ECO:0007669"/>
    <property type="project" value="TreeGrafter"/>
</dbReference>
<gene>
    <name evidence="4" type="ORF">PHLGIDRAFT_107600</name>
</gene>
<evidence type="ECO:0000313" key="4">
    <source>
        <dbReference type="EMBL" id="KIP05923.1"/>
    </source>
</evidence>
<dbReference type="SUPFAM" id="SSF51430">
    <property type="entry name" value="NAD(P)-linked oxidoreductase"/>
    <property type="match status" value="1"/>
</dbReference>
<dbReference type="PANTHER" id="PTHR43625:SF40">
    <property type="entry name" value="ALDO-KETO REDUCTASE YAKC [NADP(+)]"/>
    <property type="match status" value="1"/>
</dbReference>
<sequence>MSFPTRTIGSTDVSAIGYGCMGLSGAYGPMASEEERFKVLDAAYGKGCRFWDTADIYGDSEDLIGKWFKRTGKRDEIFLATKFIFTCKVPGDPLKGMDLNGTPEYVAQALETSLKRLGVEQIDLWYAHRPDPKVPIELTVQAMAEQVKAGKVKYLGLSGCSVNTLRRAHAIHPISAVQFEYAAFTLDVERVGIVDACKELGIALVCYSPLGRGLLTGTTTSTDEMADKDIRKAIPWPRFQPENQPIVQKLVQSLGDIGAKHGVNAPQTALAWLLAQGDFVIPIPGTTKIARLEENLAAANIQLSQEEEKAVRKAAESFANIPSGIPAHAALQFGETPKLTE</sequence>
<dbReference type="OrthoDB" id="37537at2759"/>
<dbReference type="PANTHER" id="PTHR43625">
    <property type="entry name" value="AFLATOXIN B1 ALDEHYDE REDUCTASE"/>
    <property type="match status" value="1"/>
</dbReference>
<feature type="domain" description="NADP-dependent oxidoreductase" evidence="3">
    <location>
        <begin position="15"/>
        <end position="315"/>
    </location>
</feature>
<evidence type="ECO:0000259" key="3">
    <source>
        <dbReference type="Pfam" id="PF00248"/>
    </source>
</evidence>
<dbReference type="Proteomes" id="UP000053257">
    <property type="component" value="Unassembled WGS sequence"/>
</dbReference>
<dbReference type="STRING" id="745531.A0A0C3PIS7"/>
<accession>A0A0C3PIS7</accession>
<feature type="coiled-coil region" evidence="2">
    <location>
        <begin position="289"/>
        <end position="316"/>
    </location>
</feature>
<dbReference type="AlphaFoldDB" id="A0A0C3PIS7"/>
<proteinExistence type="predicted"/>
<evidence type="ECO:0000256" key="2">
    <source>
        <dbReference type="SAM" id="Coils"/>
    </source>
</evidence>
<dbReference type="EMBL" id="KN840530">
    <property type="protein sequence ID" value="KIP05923.1"/>
    <property type="molecule type" value="Genomic_DNA"/>
</dbReference>
<reference evidence="4 5" key="1">
    <citation type="journal article" date="2014" name="PLoS Genet.">
        <title>Analysis of the Phlebiopsis gigantea genome, transcriptome and secretome provides insight into its pioneer colonization strategies of wood.</title>
        <authorList>
            <person name="Hori C."/>
            <person name="Ishida T."/>
            <person name="Igarashi K."/>
            <person name="Samejima M."/>
            <person name="Suzuki H."/>
            <person name="Master E."/>
            <person name="Ferreira P."/>
            <person name="Ruiz-Duenas F.J."/>
            <person name="Held B."/>
            <person name="Canessa P."/>
            <person name="Larrondo L.F."/>
            <person name="Schmoll M."/>
            <person name="Druzhinina I.S."/>
            <person name="Kubicek C.P."/>
            <person name="Gaskell J.A."/>
            <person name="Kersten P."/>
            <person name="St John F."/>
            <person name="Glasner J."/>
            <person name="Sabat G."/>
            <person name="Splinter BonDurant S."/>
            <person name="Syed K."/>
            <person name="Yadav J."/>
            <person name="Mgbeahuruike A.C."/>
            <person name="Kovalchuk A."/>
            <person name="Asiegbu F.O."/>
            <person name="Lackner G."/>
            <person name="Hoffmeister D."/>
            <person name="Rencoret J."/>
            <person name="Gutierrez A."/>
            <person name="Sun H."/>
            <person name="Lindquist E."/>
            <person name="Barry K."/>
            <person name="Riley R."/>
            <person name="Grigoriev I.V."/>
            <person name="Henrissat B."/>
            <person name="Kues U."/>
            <person name="Berka R.M."/>
            <person name="Martinez A.T."/>
            <person name="Covert S.F."/>
            <person name="Blanchette R.A."/>
            <person name="Cullen D."/>
        </authorList>
    </citation>
    <scope>NUCLEOTIDE SEQUENCE [LARGE SCALE GENOMIC DNA]</scope>
    <source>
        <strain evidence="4 5">11061_1 CR5-6</strain>
    </source>
</reference>
<dbReference type="HOGENOM" id="CLU_023205_2_1_1"/>
<name>A0A0C3PIS7_PHLG1</name>
<keyword evidence="1" id="KW-0560">Oxidoreductase</keyword>
<keyword evidence="2" id="KW-0175">Coiled coil</keyword>
<dbReference type="Gene3D" id="3.20.20.100">
    <property type="entry name" value="NADP-dependent oxidoreductase domain"/>
    <property type="match status" value="1"/>
</dbReference>
<organism evidence="4 5">
    <name type="scientific">Phlebiopsis gigantea (strain 11061_1 CR5-6)</name>
    <name type="common">White-rot fungus</name>
    <name type="synonym">Peniophora gigantea</name>
    <dbReference type="NCBI Taxonomy" id="745531"/>
    <lineage>
        <taxon>Eukaryota</taxon>
        <taxon>Fungi</taxon>
        <taxon>Dikarya</taxon>
        <taxon>Basidiomycota</taxon>
        <taxon>Agaricomycotina</taxon>
        <taxon>Agaricomycetes</taxon>
        <taxon>Polyporales</taxon>
        <taxon>Phanerochaetaceae</taxon>
        <taxon>Phlebiopsis</taxon>
    </lineage>
</organism>
<evidence type="ECO:0000313" key="5">
    <source>
        <dbReference type="Proteomes" id="UP000053257"/>
    </source>
</evidence>
<dbReference type="GO" id="GO:0016491">
    <property type="term" value="F:oxidoreductase activity"/>
    <property type="evidence" value="ECO:0007669"/>
    <property type="project" value="UniProtKB-KW"/>
</dbReference>
<protein>
    <recommendedName>
        <fullName evidence="3">NADP-dependent oxidoreductase domain-containing protein</fullName>
    </recommendedName>
</protein>
<keyword evidence="5" id="KW-1185">Reference proteome</keyword>